<dbReference type="EMBL" id="JAPJDA010000019">
    <property type="protein sequence ID" value="MCX2838885.1"/>
    <property type="molecule type" value="Genomic_DNA"/>
</dbReference>
<organism evidence="3 4">
    <name type="scientific">Salinimicrobium profundisediminis</name>
    <dbReference type="NCBI Taxonomy" id="2994553"/>
    <lineage>
        <taxon>Bacteria</taxon>
        <taxon>Pseudomonadati</taxon>
        <taxon>Bacteroidota</taxon>
        <taxon>Flavobacteriia</taxon>
        <taxon>Flavobacteriales</taxon>
        <taxon>Flavobacteriaceae</taxon>
        <taxon>Salinimicrobium</taxon>
    </lineage>
</organism>
<dbReference type="Pfam" id="PF04389">
    <property type="entry name" value="Peptidase_M28"/>
    <property type="match status" value="1"/>
</dbReference>
<feature type="domain" description="Peptidase M28" evidence="2">
    <location>
        <begin position="107"/>
        <end position="310"/>
    </location>
</feature>
<reference evidence="3" key="1">
    <citation type="submission" date="2022-11" db="EMBL/GenBank/DDBJ databases">
        <title>Salinimicrobium profundisediminis sp. nov., isolated from deep-sea sediment of the Mariana Trench.</title>
        <authorList>
            <person name="Fu H."/>
        </authorList>
    </citation>
    <scope>NUCLEOTIDE SEQUENCE</scope>
    <source>
        <strain evidence="3">MT39</strain>
    </source>
</reference>
<proteinExistence type="predicted"/>
<dbReference type="GO" id="GO:0006508">
    <property type="term" value="P:proteolysis"/>
    <property type="evidence" value="ECO:0007669"/>
    <property type="project" value="InterPro"/>
</dbReference>
<protein>
    <submittedName>
        <fullName evidence="3">M20/M25/M40 family metallo-hydrolase</fullName>
    </submittedName>
</protein>
<dbReference type="Gene3D" id="3.40.630.10">
    <property type="entry name" value="Zn peptidases"/>
    <property type="match status" value="1"/>
</dbReference>
<dbReference type="InterPro" id="IPR007484">
    <property type="entry name" value="Peptidase_M28"/>
</dbReference>
<name>A0A9X3CYA5_9FLAO</name>
<evidence type="ECO:0000313" key="4">
    <source>
        <dbReference type="Proteomes" id="UP001148482"/>
    </source>
</evidence>
<gene>
    <name evidence="3" type="ORF">OQ279_12090</name>
</gene>
<comment type="caution">
    <text evidence="3">The sequence shown here is derived from an EMBL/GenBank/DDBJ whole genome shotgun (WGS) entry which is preliminary data.</text>
</comment>
<dbReference type="Proteomes" id="UP001148482">
    <property type="component" value="Unassembled WGS sequence"/>
</dbReference>
<dbReference type="RefSeq" id="WP_266070193.1">
    <property type="nucleotide sequence ID" value="NZ_JAPJDA010000019.1"/>
</dbReference>
<feature type="signal peptide" evidence="1">
    <location>
        <begin position="1"/>
        <end position="21"/>
    </location>
</feature>
<evidence type="ECO:0000259" key="2">
    <source>
        <dbReference type="Pfam" id="PF04389"/>
    </source>
</evidence>
<dbReference type="PROSITE" id="PS51257">
    <property type="entry name" value="PROKAR_LIPOPROTEIN"/>
    <property type="match status" value="1"/>
</dbReference>
<feature type="chain" id="PRO_5040823642" evidence="1">
    <location>
        <begin position="22"/>
        <end position="330"/>
    </location>
</feature>
<sequence>MRKFTLTGLAAAGFLVFTACGQSKQVATETAAVSFQKESVKNAILEEDISSALKYLSSDELQGRSTGTDGIEKAAQYIENVFKEQGVKPFFDTYRDTFEVKGLTGYNLVGLVEGTDPQLKDQYIIVGAHYDHVGHAKPFEGDSLANGANDNASGTTAVLELAKFFAENPPKRSMLFSLFSAEELGLVGAAELAKEFRAEGIDLYTMFNIEMIGVPMKGRDYLAYLTGYENSNLAEKFNEYSEAQVLGFLPEAKQYSLFQRSDNYPFFKEFNVPAQTISTFDFTNFPYYHHVKDEFEEMDVAHMENLIETIIPGIAGMANSTQKEIKLKEQ</sequence>
<dbReference type="GO" id="GO:0008235">
    <property type="term" value="F:metalloexopeptidase activity"/>
    <property type="evidence" value="ECO:0007669"/>
    <property type="project" value="InterPro"/>
</dbReference>
<dbReference type="SUPFAM" id="SSF53187">
    <property type="entry name" value="Zn-dependent exopeptidases"/>
    <property type="match status" value="1"/>
</dbReference>
<evidence type="ECO:0000256" key="1">
    <source>
        <dbReference type="SAM" id="SignalP"/>
    </source>
</evidence>
<dbReference type="InterPro" id="IPR045175">
    <property type="entry name" value="M28_fam"/>
</dbReference>
<keyword evidence="1" id="KW-0732">Signal</keyword>
<dbReference type="PANTHER" id="PTHR12147:SF26">
    <property type="entry name" value="PEPTIDASE M28 DOMAIN-CONTAINING PROTEIN"/>
    <property type="match status" value="1"/>
</dbReference>
<dbReference type="PANTHER" id="PTHR12147">
    <property type="entry name" value="METALLOPEPTIDASE M28 FAMILY MEMBER"/>
    <property type="match status" value="1"/>
</dbReference>
<keyword evidence="4" id="KW-1185">Reference proteome</keyword>
<accession>A0A9X3CYA5</accession>
<evidence type="ECO:0000313" key="3">
    <source>
        <dbReference type="EMBL" id="MCX2838885.1"/>
    </source>
</evidence>
<dbReference type="AlphaFoldDB" id="A0A9X3CYA5"/>